<evidence type="ECO:0000313" key="4">
    <source>
        <dbReference type="Proteomes" id="UP000184120"/>
    </source>
</evidence>
<reference evidence="3" key="2">
    <citation type="submission" date="2016-11" db="EMBL/GenBank/DDBJ databases">
        <authorList>
            <person name="Jaros S."/>
            <person name="Januszkiewicz K."/>
            <person name="Wedrychowicz H."/>
        </authorList>
    </citation>
    <scope>NUCLEOTIDE SEQUENCE [LARGE SCALE GENOMIC DNA]</scope>
    <source>
        <strain evidence="3">DSM 27989</strain>
    </source>
</reference>
<accession>A0A1M6T2N3</accession>
<dbReference type="EMBL" id="BMFL01000006">
    <property type="protein sequence ID" value="GGE94695.1"/>
    <property type="molecule type" value="Genomic_DNA"/>
</dbReference>
<evidence type="ECO:0000313" key="2">
    <source>
        <dbReference type="EMBL" id="GGE94695.1"/>
    </source>
</evidence>
<proteinExistence type="predicted"/>
<evidence type="ECO:0000256" key="1">
    <source>
        <dbReference type="SAM" id="SignalP"/>
    </source>
</evidence>
<sequence>MRSRLLLFLFLSFSYLNAQSLLDNAIKNLENSYTQEKVYLLLDKNEFIAGENNWFKAFVFKNYQLTDISTTLFVELYDDKKNLIDKKRVLLINGQGDSSFQLKEDLQENIYYIRAYTTYMTNFSEDYQYIKPIPVYNKNSTRKFVLNDKVKWNAELFPEANTFIENQTTKFAVRLFSNGLKPSKWSGYVIDKNKPTTKLVEFENYDENVADFYFKAESNKNYELVVLDESGNKQAIDFPKPQKNGVKLEVILHQNEVKYRLKAFDISNSLKNYKIVATLNNQLVYKAEIKQNTEQLSNGIPLNKKLNGILQISIFNEKDQYVSSRLIFVQPNKFSKKPQLSFDVNQNKRTNNSIQIINPTSSNYAVLINQLPTNENLLSALWLTEDLKTSIQNPNQYFSEETNLKALDALLISEKWKKFNWSSLSSGQHPLIKNKPEPYLSYKGRAIKNGQPITNSTLNFFINYPDSNKELEMVETDEQGNFYLKNIISEDDFSINYFENSAQKKSKEETFLNISLVPLNNFVPLKKELPQSNYILSEKVVDENIASTYREQLENNKKIESNKIRLKEVIIRAEKENKTKKLNDELASSLFKGMFDTTFDFVNNDYNVQSYRDMADWLNGRAAGVTTDQNGVYIRMSRAKIYINEMESDFEAFKAINPNDVAMLKVYKNAGLISNAVAIYTRRGNHVSPDSSDSKNLFIVNGYNKSADFLSIDDYDKIYKKVPSDMREVLYWNPNFSTTKENEEIIEYYNNDNPKNYNLTIIGFDKDGFPVFYEGKIN</sequence>
<name>A0A1M6T2N3_9FLAO</name>
<feature type="signal peptide" evidence="1">
    <location>
        <begin position="1"/>
        <end position="18"/>
    </location>
</feature>
<reference evidence="2" key="5">
    <citation type="submission" date="2024-05" db="EMBL/GenBank/DDBJ databases">
        <authorList>
            <person name="Sun Q."/>
            <person name="Zhou Y."/>
        </authorList>
    </citation>
    <scope>NUCLEOTIDE SEQUENCE</scope>
    <source>
        <strain evidence="2">CGMCC 1.12707</strain>
    </source>
</reference>
<feature type="chain" id="PRO_5012432370" description="Carboxypeptidase regulatory-like domain-containing protein" evidence="1">
    <location>
        <begin position="19"/>
        <end position="778"/>
    </location>
</feature>
<evidence type="ECO:0000313" key="3">
    <source>
        <dbReference type="EMBL" id="SHK51201.1"/>
    </source>
</evidence>
<evidence type="ECO:0008006" key="6">
    <source>
        <dbReference type="Google" id="ProtNLM"/>
    </source>
</evidence>
<reference evidence="4" key="3">
    <citation type="submission" date="2016-11" db="EMBL/GenBank/DDBJ databases">
        <authorList>
            <person name="Varghese N."/>
            <person name="Submissions S."/>
        </authorList>
    </citation>
    <scope>NUCLEOTIDE SEQUENCE [LARGE SCALE GENOMIC DNA]</scope>
    <source>
        <strain evidence="4">DSM 27989</strain>
    </source>
</reference>
<dbReference type="AlphaFoldDB" id="A0A1M6T2N3"/>
<protein>
    <recommendedName>
        <fullName evidence="6">Carboxypeptidase regulatory-like domain-containing protein</fullName>
    </recommendedName>
</protein>
<keyword evidence="5" id="KW-1185">Reference proteome</keyword>
<keyword evidence="1" id="KW-0732">Signal</keyword>
<dbReference type="OrthoDB" id="679547at2"/>
<reference evidence="5" key="4">
    <citation type="journal article" date="2019" name="Int. J. Syst. Evol. Microbiol.">
        <title>The Global Catalogue of Microorganisms (GCM) 10K type strain sequencing project: providing services to taxonomists for standard genome sequencing and annotation.</title>
        <authorList>
            <consortium name="The Broad Institute Genomics Platform"/>
            <consortium name="The Broad Institute Genome Sequencing Center for Infectious Disease"/>
            <person name="Wu L."/>
            <person name="Ma J."/>
        </authorList>
    </citation>
    <scope>NUCLEOTIDE SEQUENCE [LARGE SCALE GENOMIC DNA]</scope>
    <source>
        <strain evidence="5">CGMCC 1.12707</strain>
    </source>
</reference>
<organism evidence="3 4">
    <name type="scientific">Chishuiella changwenlii</name>
    <dbReference type="NCBI Taxonomy" id="1434701"/>
    <lineage>
        <taxon>Bacteria</taxon>
        <taxon>Pseudomonadati</taxon>
        <taxon>Bacteroidota</taxon>
        <taxon>Flavobacteriia</taxon>
        <taxon>Flavobacteriales</taxon>
        <taxon>Weeksellaceae</taxon>
        <taxon>Chishuiella</taxon>
    </lineage>
</organism>
<dbReference type="STRING" id="1434701.SAMN05443634_101232"/>
<dbReference type="RefSeq" id="WP_072929069.1">
    <property type="nucleotide sequence ID" value="NZ_BMFL01000006.1"/>
</dbReference>
<dbReference type="Proteomes" id="UP000650994">
    <property type="component" value="Unassembled WGS sequence"/>
</dbReference>
<gene>
    <name evidence="2" type="ORF">GCM10010984_10290</name>
    <name evidence="3" type="ORF">SAMN05443634_101232</name>
</gene>
<dbReference type="EMBL" id="FRBH01000001">
    <property type="protein sequence ID" value="SHK51201.1"/>
    <property type="molecule type" value="Genomic_DNA"/>
</dbReference>
<reference evidence="2" key="1">
    <citation type="journal article" date="2014" name="Int. J. Syst. Evol. Microbiol.">
        <title>Complete genome of a new Firmicutes species belonging to the dominant human colonic microbiota ('Ruminococcus bicirculans') reveals two chromosomes and a selective capacity to utilize plant glucans.</title>
        <authorList>
            <consortium name="NISC Comparative Sequencing Program"/>
            <person name="Wegmann U."/>
            <person name="Louis P."/>
            <person name="Goesmann A."/>
            <person name="Henrissat B."/>
            <person name="Duncan S.H."/>
            <person name="Flint H.J."/>
        </authorList>
    </citation>
    <scope>NUCLEOTIDE SEQUENCE</scope>
    <source>
        <strain evidence="2">CGMCC 1.12707</strain>
    </source>
</reference>
<evidence type="ECO:0000313" key="5">
    <source>
        <dbReference type="Proteomes" id="UP000650994"/>
    </source>
</evidence>
<dbReference type="Proteomes" id="UP000184120">
    <property type="component" value="Unassembled WGS sequence"/>
</dbReference>